<gene>
    <name evidence="1" type="ORF">TNCV_4723511</name>
</gene>
<comment type="caution">
    <text evidence="1">The sequence shown here is derived from an EMBL/GenBank/DDBJ whole genome shotgun (WGS) entry which is preliminary data.</text>
</comment>
<dbReference type="EMBL" id="BMAU01021387">
    <property type="protein sequence ID" value="GFY29223.1"/>
    <property type="molecule type" value="Genomic_DNA"/>
</dbReference>
<evidence type="ECO:0000313" key="2">
    <source>
        <dbReference type="Proteomes" id="UP000887159"/>
    </source>
</evidence>
<sequence>MQEIWEYGLGWDEQLPTVDKKSRFCCKSGAESSCFIPFTELSCFSPVELSCSVRAAESSCFSSCNGFGFRVELFSPTAKLSCF</sequence>
<accession>A0A8X7BFE9</accession>
<dbReference type="Proteomes" id="UP000887159">
    <property type="component" value="Unassembled WGS sequence"/>
</dbReference>
<organism evidence="1 2">
    <name type="scientific">Trichonephila clavipes</name>
    <name type="common">Golden silk orbweaver</name>
    <name type="synonym">Nephila clavipes</name>
    <dbReference type="NCBI Taxonomy" id="2585209"/>
    <lineage>
        <taxon>Eukaryota</taxon>
        <taxon>Metazoa</taxon>
        <taxon>Ecdysozoa</taxon>
        <taxon>Arthropoda</taxon>
        <taxon>Chelicerata</taxon>
        <taxon>Arachnida</taxon>
        <taxon>Araneae</taxon>
        <taxon>Araneomorphae</taxon>
        <taxon>Entelegynae</taxon>
        <taxon>Araneoidea</taxon>
        <taxon>Nephilidae</taxon>
        <taxon>Trichonephila</taxon>
    </lineage>
</organism>
<keyword evidence="2" id="KW-1185">Reference proteome</keyword>
<protein>
    <submittedName>
        <fullName evidence="1">Uncharacterized protein</fullName>
    </submittedName>
</protein>
<dbReference type="AlphaFoldDB" id="A0A8X7BFE9"/>
<name>A0A8X7BFE9_TRICX</name>
<evidence type="ECO:0000313" key="1">
    <source>
        <dbReference type="EMBL" id="GFY29223.1"/>
    </source>
</evidence>
<reference evidence="1" key="1">
    <citation type="submission" date="2020-08" db="EMBL/GenBank/DDBJ databases">
        <title>Multicomponent nature underlies the extraordinary mechanical properties of spider dragline silk.</title>
        <authorList>
            <person name="Kono N."/>
            <person name="Nakamura H."/>
            <person name="Mori M."/>
            <person name="Yoshida Y."/>
            <person name="Ohtoshi R."/>
            <person name="Malay A.D."/>
            <person name="Moran D.A.P."/>
            <person name="Tomita M."/>
            <person name="Numata K."/>
            <person name="Arakawa K."/>
        </authorList>
    </citation>
    <scope>NUCLEOTIDE SEQUENCE</scope>
</reference>
<proteinExistence type="predicted"/>